<dbReference type="InterPro" id="IPR000792">
    <property type="entry name" value="Tscrpt_reg_LuxR_C"/>
</dbReference>
<dbReference type="RefSeq" id="WP_281885960.1">
    <property type="nucleotide sequence ID" value="NZ_BSDP01000001.1"/>
</dbReference>
<dbReference type="Pfam" id="PF00196">
    <property type="entry name" value="GerE"/>
    <property type="match status" value="1"/>
</dbReference>
<dbReference type="PRINTS" id="PR00038">
    <property type="entry name" value="HTHLUXR"/>
</dbReference>
<dbReference type="GO" id="GO:0003677">
    <property type="term" value="F:DNA binding"/>
    <property type="evidence" value="ECO:0007669"/>
    <property type="project" value="InterPro"/>
</dbReference>
<dbReference type="PANTHER" id="PTHR16305:SF28">
    <property type="entry name" value="GUANYLATE CYCLASE DOMAIN-CONTAINING PROTEIN"/>
    <property type="match status" value="1"/>
</dbReference>
<dbReference type="AlphaFoldDB" id="A0A9W6FQF1"/>
<dbReference type="GO" id="GO:0004016">
    <property type="term" value="F:adenylate cyclase activity"/>
    <property type="evidence" value="ECO:0007669"/>
    <property type="project" value="TreeGrafter"/>
</dbReference>
<dbReference type="PROSITE" id="PS50043">
    <property type="entry name" value="HTH_LUXR_2"/>
    <property type="match status" value="1"/>
</dbReference>
<dbReference type="SMART" id="SM00421">
    <property type="entry name" value="HTH_LUXR"/>
    <property type="match status" value="1"/>
</dbReference>
<dbReference type="CDD" id="cd06170">
    <property type="entry name" value="LuxR_C_like"/>
    <property type="match status" value="1"/>
</dbReference>
<dbReference type="EMBL" id="BSDP01000001">
    <property type="protein sequence ID" value="GLI28516.1"/>
    <property type="molecule type" value="Genomic_DNA"/>
</dbReference>
<gene>
    <name evidence="4" type="ORF">ARHIZOSPH14_27580</name>
</gene>
<dbReference type="Proteomes" id="UP001144396">
    <property type="component" value="Unassembled WGS sequence"/>
</dbReference>
<evidence type="ECO:0000259" key="3">
    <source>
        <dbReference type="PROSITE" id="PS50043"/>
    </source>
</evidence>
<dbReference type="Gene3D" id="3.40.50.300">
    <property type="entry name" value="P-loop containing nucleotide triphosphate hydrolases"/>
    <property type="match status" value="1"/>
</dbReference>
<dbReference type="PANTHER" id="PTHR16305">
    <property type="entry name" value="TESTICULAR SOLUBLE ADENYLYL CYCLASE"/>
    <property type="match status" value="1"/>
</dbReference>
<comment type="caution">
    <text evidence="4">The sequence shown here is derived from an EMBL/GenBank/DDBJ whole genome shotgun (WGS) entry which is preliminary data.</text>
</comment>
<evidence type="ECO:0000256" key="1">
    <source>
        <dbReference type="ARBA" id="ARBA00022741"/>
    </source>
</evidence>
<name>A0A9W6FQF1_9MICO</name>
<organism evidence="4 5">
    <name type="scientific">Agromyces rhizosphaerae</name>
    <dbReference type="NCBI Taxonomy" id="88374"/>
    <lineage>
        <taxon>Bacteria</taxon>
        <taxon>Bacillati</taxon>
        <taxon>Actinomycetota</taxon>
        <taxon>Actinomycetes</taxon>
        <taxon>Micrococcales</taxon>
        <taxon>Microbacteriaceae</taxon>
        <taxon>Agromyces</taxon>
    </lineage>
</organism>
<dbReference type="SUPFAM" id="SSF52540">
    <property type="entry name" value="P-loop containing nucleoside triphosphate hydrolases"/>
    <property type="match status" value="1"/>
</dbReference>
<protein>
    <submittedName>
        <fullName evidence="4">LuxR family transcriptional regulator</fullName>
    </submittedName>
</protein>
<dbReference type="SUPFAM" id="SSF46894">
    <property type="entry name" value="C-terminal effector domain of the bipartite response regulators"/>
    <property type="match status" value="1"/>
</dbReference>
<keyword evidence="1" id="KW-0547">Nucleotide-binding</keyword>
<dbReference type="PROSITE" id="PS00622">
    <property type="entry name" value="HTH_LUXR_1"/>
    <property type="match status" value="1"/>
</dbReference>
<accession>A0A9W6FQF1</accession>
<evidence type="ECO:0000313" key="4">
    <source>
        <dbReference type="EMBL" id="GLI28516.1"/>
    </source>
</evidence>
<dbReference type="InterPro" id="IPR003593">
    <property type="entry name" value="AAA+_ATPase"/>
</dbReference>
<dbReference type="SMART" id="SM00382">
    <property type="entry name" value="AAA"/>
    <property type="match status" value="1"/>
</dbReference>
<dbReference type="InterPro" id="IPR036388">
    <property type="entry name" value="WH-like_DNA-bd_sf"/>
</dbReference>
<proteinExistence type="predicted"/>
<evidence type="ECO:0000313" key="5">
    <source>
        <dbReference type="Proteomes" id="UP001144396"/>
    </source>
</evidence>
<dbReference type="GO" id="GO:0006355">
    <property type="term" value="P:regulation of DNA-templated transcription"/>
    <property type="evidence" value="ECO:0007669"/>
    <property type="project" value="InterPro"/>
</dbReference>
<reference evidence="4" key="1">
    <citation type="submission" date="2022-12" db="EMBL/GenBank/DDBJ databases">
        <title>Reference genome sequencing for broad-spectrum identification of bacterial and archaeal isolates by mass spectrometry.</title>
        <authorList>
            <person name="Sekiguchi Y."/>
            <person name="Tourlousse D.M."/>
        </authorList>
    </citation>
    <scope>NUCLEOTIDE SEQUENCE</scope>
    <source>
        <strain evidence="4">14</strain>
    </source>
</reference>
<sequence length="878" mass="93450">MARETLRPGGPGRRARARAVPLVGRDAELAGIRSALRDRGALLVGPAGIGKTRLAHAAGDERTDADVYRIRGAASVASMPLGPIFEAVGAPAGADPTASAISVLRERRRSRPQLLVVDDAHLFDDDSARVIAHLVDVIGCGAIVTLRAGERCPESFTMLWKDELIERHVIEPLAPDAVVEIASLLVGADLDPRAERWIVNAARGLPLCVRELVGAAVEDGDLVVEHGEARLAADAAVAAPPRLREVIGAQVARLDDASLRALAALELAQPVPLEVLQRVVTTAGLESLRERGMAVDGLGGIELGHPLHGEVAMATLDEEALDVVRVELAEAFEEDDPARSAVLLLESGGTPDPAGLRRALERALSVQRVDLARVIASALANADRSARTLSLSAELTAMTQDWATADRLFAEARALAVGEEEIGEVACAESRARFEFGHDVVAARDVAVAAEARLTGRPRDAVAAFEARARMFVEPMDPLWEFFRDHAFDRDLPWGAAGVVATDALASAWKTGRVGAGMAIAERLGDVPGQRMYDTLRMLQLHVALATWASGTEASRAVWRMLFDLASRSGNPSGEILVPTAEVLIEARRGRARATARALVETEWSARAGAHRIHAPVVLAEYAVAAASLVRPPADVARVLGELEQPIADGRAQSEPLRHLASARIAFRTQGLSAVSAHLDRGVEVAARQHTRLYELLCRRERVMLGLGDADDVERMDEIARIADIPGGGLPQIMADEARAVIEADAAGLDAVALRAAGFGADSIAWEASVRSHALHRAAGSARAALVAELRVRQIAPVFADQWIAAPTFVGILSEREHEVLAEVAAGASNGEVGERLFLSPHTVKRHLERITERIGVHGRAALADLVGDARLDAFPVD</sequence>
<feature type="domain" description="HTH luxR-type" evidence="3">
    <location>
        <begin position="806"/>
        <end position="871"/>
    </location>
</feature>
<dbReference type="Gene3D" id="1.10.10.10">
    <property type="entry name" value="Winged helix-like DNA-binding domain superfamily/Winged helix DNA-binding domain"/>
    <property type="match status" value="1"/>
</dbReference>
<keyword evidence="5" id="KW-1185">Reference proteome</keyword>
<dbReference type="GO" id="GO:0005524">
    <property type="term" value="F:ATP binding"/>
    <property type="evidence" value="ECO:0007669"/>
    <property type="project" value="UniProtKB-KW"/>
</dbReference>
<evidence type="ECO:0000256" key="2">
    <source>
        <dbReference type="ARBA" id="ARBA00022840"/>
    </source>
</evidence>
<dbReference type="Pfam" id="PF13401">
    <property type="entry name" value="AAA_22"/>
    <property type="match status" value="1"/>
</dbReference>
<dbReference type="InterPro" id="IPR049945">
    <property type="entry name" value="AAA_22"/>
</dbReference>
<dbReference type="GO" id="GO:0005737">
    <property type="term" value="C:cytoplasm"/>
    <property type="evidence" value="ECO:0007669"/>
    <property type="project" value="TreeGrafter"/>
</dbReference>
<keyword evidence="2" id="KW-0067">ATP-binding</keyword>
<dbReference type="InterPro" id="IPR027417">
    <property type="entry name" value="P-loop_NTPase"/>
</dbReference>
<dbReference type="InterPro" id="IPR016032">
    <property type="entry name" value="Sig_transdc_resp-reg_C-effctor"/>
</dbReference>